<gene>
    <name evidence="2" type="ORF">GCM10009759_56140</name>
</gene>
<dbReference type="Proteomes" id="UP001500897">
    <property type="component" value="Unassembled WGS sequence"/>
</dbReference>
<keyword evidence="3" id="KW-1185">Reference proteome</keyword>
<feature type="region of interest" description="Disordered" evidence="1">
    <location>
        <begin position="48"/>
        <end position="82"/>
    </location>
</feature>
<sequence>MASYSPFSRWIAPGPEVAAHTPTFPENLANPTASNAAISSCLACTNAGRSSARPHAANSPLIPSPGYPNTCSTPHSRKRAST</sequence>
<evidence type="ECO:0000313" key="3">
    <source>
        <dbReference type="Proteomes" id="UP001500897"/>
    </source>
</evidence>
<protein>
    <submittedName>
        <fullName evidence="2">Uncharacterized protein</fullName>
    </submittedName>
</protein>
<accession>A0ABP5J6D5</accession>
<name>A0ABP5J6D5_9ACTN</name>
<evidence type="ECO:0000256" key="1">
    <source>
        <dbReference type="SAM" id="MobiDB-lite"/>
    </source>
</evidence>
<evidence type="ECO:0000313" key="2">
    <source>
        <dbReference type="EMBL" id="GAA2112917.1"/>
    </source>
</evidence>
<reference evidence="3" key="1">
    <citation type="journal article" date="2019" name="Int. J. Syst. Evol. Microbiol.">
        <title>The Global Catalogue of Microorganisms (GCM) 10K type strain sequencing project: providing services to taxonomists for standard genome sequencing and annotation.</title>
        <authorList>
            <consortium name="The Broad Institute Genomics Platform"/>
            <consortium name="The Broad Institute Genome Sequencing Center for Infectious Disease"/>
            <person name="Wu L."/>
            <person name="Ma J."/>
        </authorList>
    </citation>
    <scope>NUCLEOTIDE SEQUENCE [LARGE SCALE GENOMIC DNA]</scope>
    <source>
        <strain evidence="3">JCM 14559</strain>
    </source>
</reference>
<organism evidence="2 3">
    <name type="scientific">Kitasatospora saccharophila</name>
    <dbReference type="NCBI Taxonomy" id="407973"/>
    <lineage>
        <taxon>Bacteria</taxon>
        <taxon>Bacillati</taxon>
        <taxon>Actinomycetota</taxon>
        <taxon>Actinomycetes</taxon>
        <taxon>Kitasatosporales</taxon>
        <taxon>Streptomycetaceae</taxon>
        <taxon>Kitasatospora</taxon>
    </lineage>
</organism>
<comment type="caution">
    <text evidence="2">The sequence shown here is derived from an EMBL/GenBank/DDBJ whole genome shotgun (WGS) entry which is preliminary data.</text>
</comment>
<dbReference type="EMBL" id="BAAANS010000044">
    <property type="protein sequence ID" value="GAA2112917.1"/>
    <property type="molecule type" value="Genomic_DNA"/>
</dbReference>
<proteinExistence type="predicted"/>